<accession>A0ABQ9EEA0</accession>
<sequence>MSDEVRTMLRKADFYRSVDYNCLYFTVHEAVVIAQELQAIRKLEDELSIENEAKQKEEQANPNIPLPMNFEPLRFENIEFHFKFRSYLIIDLNIPLCCCTISLFNDLSSFKANSFSNEQRGNFDTKERNNIKK</sequence>
<keyword evidence="3" id="KW-1185">Reference proteome</keyword>
<feature type="coiled-coil region" evidence="1">
    <location>
        <begin position="33"/>
        <end position="60"/>
    </location>
</feature>
<proteinExistence type="predicted"/>
<evidence type="ECO:0000256" key="1">
    <source>
        <dbReference type="SAM" id="Coils"/>
    </source>
</evidence>
<keyword evidence="1" id="KW-0175">Coiled coil</keyword>
<evidence type="ECO:0000313" key="2">
    <source>
        <dbReference type="EMBL" id="KAJ8302237.1"/>
    </source>
</evidence>
<organism evidence="2 3">
    <name type="scientific">Tegillarca granosa</name>
    <name type="common">Malaysian cockle</name>
    <name type="synonym">Anadara granosa</name>
    <dbReference type="NCBI Taxonomy" id="220873"/>
    <lineage>
        <taxon>Eukaryota</taxon>
        <taxon>Metazoa</taxon>
        <taxon>Spiralia</taxon>
        <taxon>Lophotrochozoa</taxon>
        <taxon>Mollusca</taxon>
        <taxon>Bivalvia</taxon>
        <taxon>Autobranchia</taxon>
        <taxon>Pteriomorphia</taxon>
        <taxon>Arcoida</taxon>
        <taxon>Arcoidea</taxon>
        <taxon>Arcidae</taxon>
        <taxon>Tegillarca</taxon>
    </lineage>
</organism>
<protein>
    <submittedName>
        <fullName evidence="2">Uncharacterized protein</fullName>
    </submittedName>
</protein>
<dbReference type="EMBL" id="JARBDR010000918">
    <property type="protein sequence ID" value="KAJ8302237.1"/>
    <property type="molecule type" value="Genomic_DNA"/>
</dbReference>
<name>A0ABQ9EEA0_TEGGR</name>
<reference evidence="2 3" key="1">
    <citation type="submission" date="2022-12" db="EMBL/GenBank/DDBJ databases">
        <title>Chromosome-level genome of Tegillarca granosa.</title>
        <authorList>
            <person name="Kim J."/>
        </authorList>
    </citation>
    <scope>NUCLEOTIDE SEQUENCE [LARGE SCALE GENOMIC DNA]</scope>
    <source>
        <strain evidence="2">Teg-2019</strain>
        <tissue evidence="2">Adductor muscle</tissue>
    </source>
</reference>
<dbReference type="Proteomes" id="UP001217089">
    <property type="component" value="Unassembled WGS sequence"/>
</dbReference>
<comment type="caution">
    <text evidence="2">The sequence shown here is derived from an EMBL/GenBank/DDBJ whole genome shotgun (WGS) entry which is preliminary data.</text>
</comment>
<evidence type="ECO:0000313" key="3">
    <source>
        <dbReference type="Proteomes" id="UP001217089"/>
    </source>
</evidence>
<gene>
    <name evidence="2" type="ORF">KUTeg_021224</name>
</gene>